<organism evidence="3 4">
    <name type="scientific">Roseospira visakhapatnamensis</name>
    <dbReference type="NCBI Taxonomy" id="390880"/>
    <lineage>
        <taxon>Bacteria</taxon>
        <taxon>Pseudomonadati</taxon>
        <taxon>Pseudomonadota</taxon>
        <taxon>Alphaproteobacteria</taxon>
        <taxon>Rhodospirillales</taxon>
        <taxon>Rhodospirillaceae</taxon>
        <taxon>Roseospira</taxon>
    </lineage>
</organism>
<dbReference type="PANTHER" id="PTHR43597">
    <property type="entry name" value="SULFUR ACCEPTOR PROTEIN CSDE"/>
    <property type="match status" value="1"/>
</dbReference>
<dbReference type="Gene3D" id="3.90.1010.10">
    <property type="match status" value="1"/>
</dbReference>
<evidence type="ECO:0000313" key="3">
    <source>
        <dbReference type="EMBL" id="MBB4265440.1"/>
    </source>
</evidence>
<dbReference type="PANTHER" id="PTHR43597:SF5">
    <property type="entry name" value="SUFE-LIKE PROTEIN 2, CHLOROPLASTIC"/>
    <property type="match status" value="1"/>
</dbReference>
<reference evidence="3 4" key="1">
    <citation type="submission" date="2020-08" db="EMBL/GenBank/DDBJ databases">
        <title>Genome sequencing of Purple Non-Sulfur Bacteria from various extreme environments.</title>
        <authorList>
            <person name="Mayer M."/>
        </authorList>
    </citation>
    <scope>NUCLEOTIDE SEQUENCE [LARGE SCALE GENOMIC DNA]</scope>
    <source>
        <strain evidence="3 4">JA131</strain>
    </source>
</reference>
<dbReference type="EMBL" id="JACIGK010000006">
    <property type="protein sequence ID" value="MBB4265440.1"/>
    <property type="molecule type" value="Genomic_DNA"/>
</dbReference>
<dbReference type="RefSeq" id="WP_221238335.1">
    <property type="nucleotide sequence ID" value="NZ_JACIGK010000006.1"/>
</dbReference>
<comment type="similarity">
    <text evidence="1">Belongs to the SufE family.</text>
</comment>
<accession>A0A7W6RBM9</accession>
<name>A0A7W6RBM9_9PROT</name>
<feature type="domain" description="Fe-S metabolism associated" evidence="2">
    <location>
        <begin position="11"/>
        <end position="133"/>
    </location>
</feature>
<sequence>MVAMTLDDLRETFTLLDDWEERYRFIIDLGRTLEPMPDADMTEANRVRGCMSQVWLTAETRPGAPPRMHFRADSDAHIVKGLIAILLVMVNDRPAQEVLALDAEAVMAELGLDQHISPNRRSGVTAMIQRIKAEAADAAVA</sequence>
<evidence type="ECO:0000259" key="2">
    <source>
        <dbReference type="Pfam" id="PF02657"/>
    </source>
</evidence>
<gene>
    <name evidence="3" type="ORF">GGD89_001059</name>
</gene>
<proteinExistence type="inferred from homology"/>
<dbReference type="InterPro" id="IPR003808">
    <property type="entry name" value="Fe-S_metab-assoc_dom"/>
</dbReference>
<dbReference type="Proteomes" id="UP000554286">
    <property type="component" value="Unassembled WGS sequence"/>
</dbReference>
<evidence type="ECO:0000256" key="1">
    <source>
        <dbReference type="ARBA" id="ARBA00010282"/>
    </source>
</evidence>
<comment type="caution">
    <text evidence="3">The sequence shown here is derived from an EMBL/GenBank/DDBJ whole genome shotgun (WGS) entry which is preliminary data.</text>
</comment>
<protein>
    <submittedName>
        <fullName evidence="3">Cysteine desulfuration protein SufE</fullName>
    </submittedName>
</protein>
<keyword evidence="4" id="KW-1185">Reference proteome</keyword>
<dbReference type="Pfam" id="PF02657">
    <property type="entry name" value="SufE"/>
    <property type="match status" value="1"/>
</dbReference>
<dbReference type="AlphaFoldDB" id="A0A7W6RBM9"/>
<dbReference type="SUPFAM" id="SSF82649">
    <property type="entry name" value="SufE/NifU"/>
    <property type="match status" value="1"/>
</dbReference>
<evidence type="ECO:0000313" key="4">
    <source>
        <dbReference type="Proteomes" id="UP000554286"/>
    </source>
</evidence>